<keyword evidence="9" id="KW-1185">Reference proteome</keyword>
<comment type="cofactor">
    <cofactor evidence="6">
        <name>Mg(2+)</name>
        <dbReference type="ChEBI" id="CHEBI:18420"/>
    </cofactor>
    <text evidence="6">Binds 1 Mg(2+) ion per trimer.</text>
</comment>
<dbReference type="PROSITE" id="PS51095">
    <property type="entry name" value="PTS_EIIA_TYPE_3"/>
    <property type="match status" value="1"/>
</dbReference>
<protein>
    <submittedName>
        <fullName evidence="8">PTS lactose/cellobiose transporter subunit IIA</fullName>
    </submittedName>
</protein>
<keyword evidence="2" id="KW-0762">Sugar transport</keyword>
<dbReference type="Gene3D" id="1.20.58.80">
    <property type="entry name" value="Phosphotransferase system, lactose/cellobiose-type IIA subunit"/>
    <property type="match status" value="1"/>
</dbReference>
<dbReference type="Pfam" id="PF02255">
    <property type="entry name" value="PTS_IIA"/>
    <property type="match status" value="1"/>
</dbReference>
<evidence type="ECO:0000256" key="6">
    <source>
        <dbReference type="PIRSR" id="PIRSR000699-2"/>
    </source>
</evidence>
<evidence type="ECO:0000256" key="5">
    <source>
        <dbReference type="PIRSR" id="PIRSR000699-1"/>
    </source>
</evidence>
<dbReference type="PIRSF" id="PIRSF000699">
    <property type="entry name" value="PTS_IILac_III"/>
    <property type="match status" value="1"/>
</dbReference>
<name>A0A6L6INK9_9ENTR</name>
<keyword evidence="6" id="KW-0460">Magnesium</keyword>
<organism evidence="8 9">
    <name type="scientific">Intestinirhabdus alba</name>
    <dbReference type="NCBI Taxonomy" id="2899544"/>
    <lineage>
        <taxon>Bacteria</taxon>
        <taxon>Pseudomonadati</taxon>
        <taxon>Pseudomonadota</taxon>
        <taxon>Gammaproteobacteria</taxon>
        <taxon>Enterobacterales</taxon>
        <taxon>Enterobacteriaceae</taxon>
        <taxon>Intestinirhabdus</taxon>
    </lineage>
</organism>
<dbReference type="CDD" id="cd00215">
    <property type="entry name" value="PTS_IIA_lac"/>
    <property type="match status" value="1"/>
</dbReference>
<evidence type="ECO:0000256" key="2">
    <source>
        <dbReference type="ARBA" id="ARBA00022597"/>
    </source>
</evidence>
<dbReference type="InterPro" id="IPR003188">
    <property type="entry name" value="PTS_IIA_lac/cel"/>
</dbReference>
<dbReference type="GO" id="GO:0046872">
    <property type="term" value="F:metal ion binding"/>
    <property type="evidence" value="ECO:0007669"/>
    <property type="project" value="UniProtKB-KW"/>
</dbReference>
<dbReference type="Proteomes" id="UP000477739">
    <property type="component" value="Unassembled WGS sequence"/>
</dbReference>
<dbReference type="PANTHER" id="PTHR34382:SF7">
    <property type="entry name" value="PTS SYSTEM N,N'-DIACETYLCHITOBIOSE-SPECIFIC EIIA COMPONENT"/>
    <property type="match status" value="1"/>
</dbReference>
<evidence type="ECO:0000256" key="1">
    <source>
        <dbReference type="ARBA" id="ARBA00022448"/>
    </source>
</evidence>
<feature type="binding site" evidence="6">
    <location>
        <position position="79"/>
    </location>
    <ligand>
        <name>Mg(2+)</name>
        <dbReference type="ChEBI" id="CHEBI:18420"/>
        <note>ligand shared between all trimeric partners</note>
    </ligand>
</feature>
<keyword evidence="3" id="KW-0808">Transferase</keyword>
<evidence type="ECO:0000256" key="4">
    <source>
        <dbReference type="ARBA" id="ARBA00022683"/>
    </source>
</evidence>
<reference evidence="8 9" key="1">
    <citation type="submission" date="2019-11" db="EMBL/GenBank/DDBJ databases">
        <title>Escherichia alba sp. nov. isolated from the gut of plastic-eating superworms Zophobas atratus.</title>
        <authorList>
            <person name="Yang Y."/>
        </authorList>
    </citation>
    <scope>NUCLEOTIDE SEQUENCE [LARGE SCALE GENOMIC DNA]</scope>
    <source>
        <strain evidence="9">BIT-B35</strain>
    </source>
</reference>
<gene>
    <name evidence="8" type="ORF">GJV78_19755</name>
</gene>
<comment type="caution">
    <text evidence="8">The sequence shown here is derived from an EMBL/GenBank/DDBJ whole genome shotgun (WGS) entry which is preliminary data.</text>
</comment>
<keyword evidence="1" id="KW-0813">Transport</keyword>
<dbReference type="SUPFAM" id="SSF46973">
    <property type="entry name" value="Enzyme IIa from lactose specific PTS, IIa-lac"/>
    <property type="match status" value="1"/>
</dbReference>
<dbReference type="AlphaFoldDB" id="A0A6L6INK9"/>
<dbReference type="GO" id="GO:0009401">
    <property type="term" value="P:phosphoenolpyruvate-dependent sugar phosphotransferase system"/>
    <property type="evidence" value="ECO:0007669"/>
    <property type="project" value="UniProtKB-KW"/>
</dbReference>
<keyword evidence="4" id="KW-0598">Phosphotransferase system</keyword>
<evidence type="ECO:0000313" key="9">
    <source>
        <dbReference type="Proteomes" id="UP000477739"/>
    </source>
</evidence>
<evidence type="ECO:0000313" key="8">
    <source>
        <dbReference type="EMBL" id="MTH48442.1"/>
    </source>
</evidence>
<dbReference type="EMBL" id="WMJZ01000039">
    <property type="protein sequence ID" value="MTH48442.1"/>
    <property type="molecule type" value="Genomic_DNA"/>
</dbReference>
<evidence type="ECO:0000256" key="3">
    <source>
        <dbReference type="ARBA" id="ARBA00022679"/>
    </source>
</evidence>
<feature type="modified residue" description="Phosphohistidine; by HPr" evidence="7">
    <location>
        <position position="76"/>
    </location>
</feature>
<dbReference type="PANTHER" id="PTHR34382">
    <property type="entry name" value="PTS SYSTEM N,N'-DIACETYLCHITOBIOSE-SPECIFIC EIIA COMPONENT"/>
    <property type="match status" value="1"/>
</dbReference>
<feature type="active site" description="Tele-phosphohistidine intermediate" evidence="5">
    <location>
        <position position="76"/>
    </location>
</feature>
<accession>A0A6L6INK9</accession>
<sequence>MEELETTIMELLVNAGAARSAALTALQLARQGQFQEAEEAMTESREFVRLAHGVQTALIGMDEGSGRLPVNLITVHAQDHLMNAIVIQDLAGDMIELYRRLPPVT</sequence>
<keyword evidence="6" id="KW-0479">Metal-binding</keyword>
<proteinExistence type="predicted"/>
<dbReference type="OrthoDB" id="350602at2"/>
<dbReference type="InterPro" id="IPR036542">
    <property type="entry name" value="PTS_IIA_lac/cel_sf"/>
</dbReference>
<dbReference type="GO" id="GO:0016740">
    <property type="term" value="F:transferase activity"/>
    <property type="evidence" value="ECO:0007669"/>
    <property type="project" value="UniProtKB-KW"/>
</dbReference>
<evidence type="ECO:0000256" key="7">
    <source>
        <dbReference type="PROSITE-ProRule" id="PRU00418"/>
    </source>
</evidence>
<dbReference type="RefSeq" id="WP_155109916.1">
    <property type="nucleotide sequence ID" value="NZ_WMJZ01000039.1"/>
</dbReference>